<evidence type="ECO:0000256" key="2">
    <source>
        <dbReference type="ARBA" id="ARBA00023157"/>
    </source>
</evidence>
<keyword evidence="5" id="KW-1185">Reference proteome</keyword>
<evidence type="ECO:0000313" key="5">
    <source>
        <dbReference type="Proteomes" id="UP000198558"/>
    </source>
</evidence>
<dbReference type="InterPro" id="IPR029052">
    <property type="entry name" value="Metallo-depent_PP-like"/>
</dbReference>
<dbReference type="PANTHER" id="PTHR43143:SF1">
    <property type="entry name" value="SERINE_THREONINE-PROTEIN PHOSPHATASE CPPED1"/>
    <property type="match status" value="1"/>
</dbReference>
<dbReference type="Pfam" id="PF13385">
    <property type="entry name" value="Laminin_G_3"/>
    <property type="match status" value="1"/>
</dbReference>
<keyword evidence="2" id="KW-1015">Disulfide bond</keyword>
<protein>
    <submittedName>
        <fullName evidence="4">Calcineurin-like phosphoesterase</fullName>
    </submittedName>
</protein>
<dbReference type="PANTHER" id="PTHR43143">
    <property type="entry name" value="METALLOPHOSPHOESTERASE, CALCINEURIN SUPERFAMILY"/>
    <property type="match status" value="1"/>
</dbReference>
<evidence type="ECO:0000256" key="1">
    <source>
        <dbReference type="ARBA" id="ARBA00022729"/>
    </source>
</evidence>
<dbReference type="OrthoDB" id="1645838at2"/>
<keyword evidence="1" id="KW-0732">Signal</keyword>
<reference evidence="5" key="1">
    <citation type="submission" date="2016-10" db="EMBL/GenBank/DDBJ databases">
        <authorList>
            <person name="Varghese N."/>
            <person name="Submissions S."/>
        </authorList>
    </citation>
    <scope>NUCLEOTIDE SEQUENCE [LARGE SCALE GENOMIC DNA]</scope>
    <source>
        <strain evidence="5">DSM 1551</strain>
    </source>
</reference>
<dbReference type="SUPFAM" id="SSF56300">
    <property type="entry name" value="Metallo-dependent phosphatases"/>
    <property type="match status" value="1"/>
</dbReference>
<dbReference type="Gene3D" id="2.60.120.200">
    <property type="match status" value="1"/>
</dbReference>
<dbReference type="GO" id="GO:0016787">
    <property type="term" value="F:hydrolase activity"/>
    <property type="evidence" value="ECO:0007669"/>
    <property type="project" value="InterPro"/>
</dbReference>
<dbReference type="EMBL" id="FOIN01000016">
    <property type="protein sequence ID" value="SET52666.1"/>
    <property type="molecule type" value="Genomic_DNA"/>
</dbReference>
<dbReference type="InterPro" id="IPR004843">
    <property type="entry name" value="Calcineurin-like_PHP"/>
</dbReference>
<evidence type="ECO:0000313" key="4">
    <source>
        <dbReference type="EMBL" id="SET52666.1"/>
    </source>
</evidence>
<dbReference type="Proteomes" id="UP000198558">
    <property type="component" value="Unassembled WGS sequence"/>
</dbReference>
<dbReference type="InterPro" id="IPR051918">
    <property type="entry name" value="STPP_CPPED1"/>
</dbReference>
<organism evidence="4 5">
    <name type="scientific">Thomasclavelia cocleata</name>
    <dbReference type="NCBI Taxonomy" id="69824"/>
    <lineage>
        <taxon>Bacteria</taxon>
        <taxon>Bacillati</taxon>
        <taxon>Bacillota</taxon>
        <taxon>Erysipelotrichia</taxon>
        <taxon>Erysipelotrichales</taxon>
        <taxon>Coprobacillaceae</taxon>
        <taxon>Thomasclavelia</taxon>
    </lineage>
</organism>
<dbReference type="SMART" id="SM00560">
    <property type="entry name" value="LamGL"/>
    <property type="match status" value="1"/>
</dbReference>
<name>A0A1I0F499_9FIRM</name>
<dbReference type="Pfam" id="PF00149">
    <property type="entry name" value="Metallophos"/>
    <property type="match status" value="1"/>
</dbReference>
<dbReference type="Gene3D" id="3.60.21.10">
    <property type="match status" value="1"/>
</dbReference>
<feature type="domain" description="LamG-like jellyroll fold" evidence="3">
    <location>
        <begin position="107"/>
        <end position="245"/>
    </location>
</feature>
<evidence type="ECO:0000259" key="3">
    <source>
        <dbReference type="SMART" id="SM00560"/>
    </source>
</evidence>
<dbReference type="InterPro" id="IPR006558">
    <property type="entry name" value="LamG-like"/>
</dbReference>
<dbReference type="AlphaFoldDB" id="A0A1I0F499"/>
<dbReference type="InterPro" id="IPR013320">
    <property type="entry name" value="ConA-like_dom_sf"/>
</dbReference>
<proteinExistence type="predicted"/>
<dbReference type="SUPFAM" id="SSF49899">
    <property type="entry name" value="Concanavalin A-like lectins/glucanases"/>
    <property type="match status" value="1"/>
</dbReference>
<sequence>MKYFNCSRKGLKLLLVLSMVYGSLTSIRAVENIEMLTPVMSVTFDDENANDVSGNNNHGDVVGDVEYVDGVKGKAIHIQNGDVAYSSKTAKQYVNFNKPADLQFGTDDFSIVFWYKGNSTRFTDGGVVSNKSWSTGSNVGFIVVEYNSKLTLNFTANGSSRDDTDDAPITNDHTWHHIAAVFDRSDKMSFYIDGEEFSASDISSQVGRSIDAYDFILGADGLKQYGIEDAVIDELQVYRGVLSKTQISDMCEPYILETKISDLRNKITEYEQAINDMNIVQEKKDTFITVINEVKAELEIVTSLQEIKELDEKLQKAYSDFGKPADGKLEFVVVTDTHVQSSASSTSTQIYDAGLNKIVTTMPNAKAVVNCGDFTSDGADSEFARYYNIIDKYDENLQFVNALGNHDVRWTSQGWDGVYNRYMSYNQKYMGDTDKVYYDTWIGEGDDKYHFVVINTEWDIKDCSYISSEQLEWLDRTMAQGAEDGKPIFVALHEPLRNTIAYTDSYNGNSDYPFDEGPQDFALKEVLRKYPQTILFTGHVHNGLGTSEIVETDYGTLVDVPSYALPETGILQKQLGYYVSVYDGKVQLSMHDFEHGTWLPAYNYIIDFTDEVPAGKVLDVNFDDKTVNDISGKNNMERLLEM</sequence>
<accession>A0A1I0F499</accession>
<gene>
    <name evidence="4" type="ORF">SAMN04489758_11639</name>
</gene>
<dbReference type="RefSeq" id="WP_092354046.1">
    <property type="nucleotide sequence ID" value="NZ_FOIN01000016.1"/>
</dbReference>
<dbReference type="GeneID" id="78288492"/>